<dbReference type="InterPro" id="IPR054179">
    <property type="entry name" value="PSD13_N"/>
</dbReference>
<proteinExistence type="inferred from homology"/>
<keyword evidence="5" id="KW-0647">Proteasome</keyword>
<name>A0A9N9XJU6_PHYSR</name>
<dbReference type="GO" id="GO:0006511">
    <property type="term" value="P:ubiquitin-dependent protein catabolic process"/>
    <property type="evidence" value="ECO:0007669"/>
    <property type="project" value="TreeGrafter"/>
</dbReference>
<feature type="domain" description="PCI" evidence="9">
    <location>
        <begin position="272"/>
        <end position="365"/>
    </location>
</feature>
<evidence type="ECO:0000256" key="8">
    <source>
        <dbReference type="ARBA" id="ARBA00032323"/>
    </source>
</evidence>
<dbReference type="GO" id="GO:0005198">
    <property type="term" value="F:structural molecule activity"/>
    <property type="evidence" value="ECO:0007669"/>
    <property type="project" value="TreeGrafter"/>
</dbReference>
<dbReference type="InterPro" id="IPR036390">
    <property type="entry name" value="WH_DNA-bd_sf"/>
</dbReference>
<dbReference type="GO" id="GO:0008541">
    <property type="term" value="C:proteasome regulatory particle, lid subcomplex"/>
    <property type="evidence" value="ECO:0007669"/>
    <property type="project" value="TreeGrafter"/>
</dbReference>
<comment type="similarity">
    <text evidence="2">Belongs to the proteasome subunit S11 family.</text>
</comment>
<evidence type="ECO:0000256" key="3">
    <source>
        <dbReference type="ARBA" id="ARBA00011441"/>
    </source>
</evidence>
<dbReference type="OrthoDB" id="1093at2759"/>
<dbReference type="GO" id="GO:0005829">
    <property type="term" value="C:cytosol"/>
    <property type="evidence" value="ECO:0007669"/>
    <property type="project" value="TreeGrafter"/>
</dbReference>
<dbReference type="SMART" id="SM00088">
    <property type="entry name" value="PINT"/>
    <property type="match status" value="1"/>
</dbReference>
<evidence type="ECO:0000256" key="5">
    <source>
        <dbReference type="ARBA" id="ARBA00022942"/>
    </source>
</evidence>
<dbReference type="SUPFAM" id="SSF46785">
    <property type="entry name" value="Winged helix' DNA-binding domain"/>
    <property type="match status" value="1"/>
</dbReference>
<gene>
    <name evidence="10" type="ORF">PHYEVI_LOCUS897</name>
</gene>
<dbReference type="EMBL" id="OU900094">
    <property type="protein sequence ID" value="CAG9854435.1"/>
    <property type="molecule type" value="Genomic_DNA"/>
</dbReference>
<evidence type="ECO:0000256" key="1">
    <source>
        <dbReference type="ARBA" id="ARBA00002362"/>
    </source>
</evidence>
<reference evidence="10" key="1">
    <citation type="submission" date="2022-01" db="EMBL/GenBank/DDBJ databases">
        <authorList>
            <person name="King R."/>
        </authorList>
    </citation>
    <scope>NUCLEOTIDE SEQUENCE</scope>
</reference>
<evidence type="ECO:0000256" key="6">
    <source>
        <dbReference type="ARBA" id="ARBA00029749"/>
    </source>
</evidence>
<evidence type="ECO:0000313" key="11">
    <source>
        <dbReference type="Proteomes" id="UP001153712"/>
    </source>
</evidence>
<dbReference type="Proteomes" id="UP001153712">
    <property type="component" value="Chromosome 1"/>
</dbReference>
<comment type="subunit">
    <text evidence="3">Component of the 19S proteasome regulatory particle complex. The 26S proteasome consists of a 20S core particle (CP) and two 19S regulatory subunits (RP). The regulatory particle is made of a lid composed of 9 subunits including PSMD13, a base containing 6 ATPases and few additional components.</text>
</comment>
<comment type="function">
    <text evidence="1">Component of the 26S proteasome, a multiprotein complex involved in the ATP-dependent degradation of ubiquitinated proteins. This complex plays a key role in the maintenance of protein homeostasis by removing misfolded or damaged proteins, which could impair cellular functions, and by removing proteins whose functions are no longer required. Therefore, the proteasome participates in numerous cellular processes, including cell cycle progression, apoptosis, or DNA damage repair.</text>
</comment>
<evidence type="ECO:0000259" key="9">
    <source>
        <dbReference type="SMART" id="SM00088"/>
    </source>
</evidence>
<dbReference type="Pfam" id="PF22037">
    <property type="entry name" value="PSD13_N"/>
    <property type="match status" value="1"/>
</dbReference>
<sequence length="386" mass="44190">MAAAAVQPSNVSDYLAKQQKESPKELGSEWAELEELHNKKLWHQLTLKLLVFIKKPELQKADNLIQLYHNFIQTFENKINPLSLVEIVAIVVEQYKEPKEAIAFLEKTEPKVKINPDAQNLCKVLEGQIYLDKLNDLDTTKKIIEEVEATFDNADGVTPVHGRFYLLASQYYRIQGDHAQYYRTALRYLGCIDVESLKTEVKVQHAFFLGLAALLGEGVYNLGELLAHPVLESLKATENAWLIELLYAFNSGNIRKFEAMKTQWSSIADLATEELFLRQKISLLCLMEMTFNRPSHNRQLTFAEISKETRLPLNEIELLVMKALSQGLVKGRIDQVASTVNMTWVQPRVLDRTQISSMVTRLNDWCKHVNTMEQLLEEKASEILTL</sequence>
<dbReference type="Pfam" id="PF01399">
    <property type="entry name" value="PCI"/>
    <property type="match status" value="1"/>
</dbReference>
<dbReference type="GO" id="GO:0005634">
    <property type="term" value="C:nucleus"/>
    <property type="evidence" value="ECO:0007669"/>
    <property type="project" value="TreeGrafter"/>
</dbReference>
<dbReference type="PANTHER" id="PTHR10539:SF0">
    <property type="entry name" value="26S PROTEASOME NON-ATPASE REGULATORY SUBUNIT 13"/>
    <property type="match status" value="1"/>
</dbReference>
<dbReference type="InterPro" id="IPR035298">
    <property type="entry name" value="PSMD13"/>
</dbReference>
<dbReference type="AlphaFoldDB" id="A0A9N9XJU6"/>
<organism evidence="10 11">
    <name type="scientific">Phyllotreta striolata</name>
    <name type="common">Striped flea beetle</name>
    <name type="synonym">Crioceris striolata</name>
    <dbReference type="NCBI Taxonomy" id="444603"/>
    <lineage>
        <taxon>Eukaryota</taxon>
        <taxon>Metazoa</taxon>
        <taxon>Ecdysozoa</taxon>
        <taxon>Arthropoda</taxon>
        <taxon>Hexapoda</taxon>
        <taxon>Insecta</taxon>
        <taxon>Pterygota</taxon>
        <taxon>Neoptera</taxon>
        <taxon>Endopterygota</taxon>
        <taxon>Coleoptera</taxon>
        <taxon>Polyphaga</taxon>
        <taxon>Cucujiformia</taxon>
        <taxon>Chrysomeloidea</taxon>
        <taxon>Chrysomelidae</taxon>
        <taxon>Galerucinae</taxon>
        <taxon>Alticini</taxon>
        <taxon>Phyllotreta</taxon>
    </lineage>
</organism>
<dbReference type="InterPro" id="IPR000717">
    <property type="entry name" value="PCI_dom"/>
</dbReference>
<protein>
    <recommendedName>
        <fullName evidence="4">26S proteasome non-ATPase regulatory subunit 13</fullName>
    </recommendedName>
    <alternativeName>
        <fullName evidence="6">26S proteasome regulatory subunit RPN9</fullName>
    </alternativeName>
    <alternativeName>
        <fullName evidence="8">26S proteasome regulatory subunit S11</fullName>
    </alternativeName>
    <alternativeName>
        <fullName evidence="7">26S proteasome regulatory subunit p40.5</fullName>
    </alternativeName>
</protein>
<accession>A0A9N9XJU6</accession>
<keyword evidence="11" id="KW-1185">Reference proteome</keyword>
<evidence type="ECO:0000256" key="7">
    <source>
        <dbReference type="ARBA" id="ARBA00031303"/>
    </source>
</evidence>
<evidence type="ECO:0000313" key="10">
    <source>
        <dbReference type="EMBL" id="CAG9854435.1"/>
    </source>
</evidence>
<evidence type="ECO:0000256" key="2">
    <source>
        <dbReference type="ARBA" id="ARBA00006207"/>
    </source>
</evidence>
<dbReference type="PANTHER" id="PTHR10539">
    <property type="entry name" value="26S PROTEASOME NON-ATPASE REGULATORY SUBUNIT 13"/>
    <property type="match status" value="1"/>
</dbReference>
<evidence type="ECO:0000256" key="4">
    <source>
        <dbReference type="ARBA" id="ARBA00015732"/>
    </source>
</evidence>